<dbReference type="EMBL" id="BOCI01000547">
    <property type="protein sequence ID" value="GHW02212.1"/>
    <property type="molecule type" value="Genomic_DNA"/>
</dbReference>
<organism evidence="1 2">
    <name type="scientific">Lactobacillus nasalidis</name>
    <dbReference type="NCBI Taxonomy" id="2797258"/>
    <lineage>
        <taxon>Bacteria</taxon>
        <taxon>Bacillati</taxon>
        <taxon>Bacillota</taxon>
        <taxon>Bacilli</taxon>
        <taxon>Lactobacillales</taxon>
        <taxon>Lactobacillaceae</taxon>
        <taxon>Lactobacillus</taxon>
    </lineage>
</organism>
<protein>
    <submittedName>
        <fullName evidence="1">Uncharacterized protein</fullName>
    </submittedName>
</protein>
<accession>A0ABQ3WDC6</accession>
<evidence type="ECO:0000313" key="2">
    <source>
        <dbReference type="Proteomes" id="UP000616547"/>
    </source>
</evidence>
<dbReference type="Proteomes" id="UP000616547">
    <property type="component" value="Unassembled WGS sequence"/>
</dbReference>
<gene>
    <name evidence="1" type="ORF">lacNasYZ03_18990</name>
</gene>
<keyword evidence="2" id="KW-1185">Reference proteome</keyword>
<reference evidence="2" key="1">
    <citation type="submission" date="2021-01" db="EMBL/GenBank/DDBJ databases">
        <title>Draft genome sequence of Nasalis larvatus strain YZ03.</title>
        <authorList>
            <person name="Suzuki-Hashido N."/>
            <person name="Tsuchida S."/>
            <person name="Hayakawa T."/>
        </authorList>
    </citation>
    <scope>NUCLEOTIDE SEQUENCE [LARGE SCALE GENOMIC DNA]</scope>
    <source>
        <strain evidence="2">YZ03</strain>
    </source>
</reference>
<evidence type="ECO:0000313" key="1">
    <source>
        <dbReference type="EMBL" id="GHW02212.1"/>
    </source>
</evidence>
<comment type="caution">
    <text evidence="1">The sequence shown here is derived from an EMBL/GenBank/DDBJ whole genome shotgun (WGS) entry which is preliminary data.</text>
</comment>
<name>A0ABQ3WDC6_9LACO</name>
<proteinExistence type="predicted"/>
<sequence>MEGLKLLRERKKSYNMIKDDHLDQYEPIGITDDFMFFAVMSVNY</sequence>